<dbReference type="Proteomes" id="UP001341840">
    <property type="component" value="Unassembled WGS sequence"/>
</dbReference>
<evidence type="ECO:0000256" key="1">
    <source>
        <dbReference type="SAM" id="MobiDB-lite"/>
    </source>
</evidence>
<accession>A0ABU6RGG1</accession>
<name>A0ABU6RGG1_9FABA</name>
<gene>
    <name evidence="2" type="ORF">PIB30_046391</name>
</gene>
<feature type="compositionally biased region" description="Basic and acidic residues" evidence="1">
    <location>
        <begin position="116"/>
        <end position="127"/>
    </location>
</feature>
<sequence>MQTARPPGSIIGVDSARELLIDEEIPIVNEGASESSNPQPTPEKEVDQRDQTVRQLEAPLRELLERQTREAAIASKAVKRAEEIARKQQAILDEAEKREKDRQEKMNGRAPTLVDNDSKTTESKDHT</sequence>
<evidence type="ECO:0000313" key="2">
    <source>
        <dbReference type="EMBL" id="MED6123132.1"/>
    </source>
</evidence>
<feature type="compositionally biased region" description="Basic and acidic residues" evidence="1">
    <location>
        <begin position="42"/>
        <end position="51"/>
    </location>
</feature>
<reference evidence="2 3" key="1">
    <citation type="journal article" date="2023" name="Plants (Basel)">
        <title>Bridging the Gap: Combining Genomics and Transcriptomics Approaches to Understand Stylosanthes scabra, an Orphan Legume from the Brazilian Caatinga.</title>
        <authorList>
            <person name="Ferreira-Neto J.R.C."/>
            <person name="da Silva M.D."/>
            <person name="Binneck E."/>
            <person name="de Melo N.F."/>
            <person name="da Silva R.H."/>
            <person name="de Melo A.L.T.M."/>
            <person name="Pandolfi V."/>
            <person name="Bustamante F.O."/>
            <person name="Brasileiro-Vidal A.C."/>
            <person name="Benko-Iseppon A.M."/>
        </authorList>
    </citation>
    <scope>NUCLEOTIDE SEQUENCE [LARGE SCALE GENOMIC DNA]</scope>
    <source>
        <tissue evidence="2">Leaves</tissue>
    </source>
</reference>
<feature type="region of interest" description="Disordered" evidence="1">
    <location>
        <begin position="89"/>
        <end position="127"/>
    </location>
</feature>
<proteinExistence type="predicted"/>
<feature type="region of interest" description="Disordered" evidence="1">
    <location>
        <begin position="25"/>
        <end position="51"/>
    </location>
</feature>
<comment type="caution">
    <text evidence="2">The sequence shown here is derived from an EMBL/GenBank/DDBJ whole genome shotgun (WGS) entry which is preliminary data.</text>
</comment>
<organism evidence="2 3">
    <name type="scientific">Stylosanthes scabra</name>
    <dbReference type="NCBI Taxonomy" id="79078"/>
    <lineage>
        <taxon>Eukaryota</taxon>
        <taxon>Viridiplantae</taxon>
        <taxon>Streptophyta</taxon>
        <taxon>Embryophyta</taxon>
        <taxon>Tracheophyta</taxon>
        <taxon>Spermatophyta</taxon>
        <taxon>Magnoliopsida</taxon>
        <taxon>eudicotyledons</taxon>
        <taxon>Gunneridae</taxon>
        <taxon>Pentapetalae</taxon>
        <taxon>rosids</taxon>
        <taxon>fabids</taxon>
        <taxon>Fabales</taxon>
        <taxon>Fabaceae</taxon>
        <taxon>Papilionoideae</taxon>
        <taxon>50 kb inversion clade</taxon>
        <taxon>dalbergioids sensu lato</taxon>
        <taxon>Dalbergieae</taxon>
        <taxon>Pterocarpus clade</taxon>
        <taxon>Stylosanthes</taxon>
    </lineage>
</organism>
<keyword evidence="3" id="KW-1185">Reference proteome</keyword>
<protein>
    <submittedName>
        <fullName evidence="2">Uncharacterized protein</fullName>
    </submittedName>
</protein>
<evidence type="ECO:0000313" key="3">
    <source>
        <dbReference type="Proteomes" id="UP001341840"/>
    </source>
</evidence>
<feature type="compositionally biased region" description="Basic and acidic residues" evidence="1">
    <location>
        <begin position="94"/>
        <end position="107"/>
    </location>
</feature>
<dbReference type="EMBL" id="JASCZI010030497">
    <property type="protein sequence ID" value="MED6123132.1"/>
    <property type="molecule type" value="Genomic_DNA"/>
</dbReference>